<dbReference type="Pfam" id="PF16387">
    <property type="entry name" value="DUF4996"/>
    <property type="match status" value="1"/>
</dbReference>
<accession>A0A2S7KYJ2</accession>
<dbReference type="SUPFAM" id="SSF51695">
    <property type="entry name" value="PLC-like phosphodiesterases"/>
    <property type="match status" value="1"/>
</dbReference>
<dbReference type="PROSITE" id="PS51704">
    <property type="entry name" value="GP_PDE"/>
    <property type="match status" value="1"/>
</dbReference>
<keyword evidence="3" id="KW-1185">Reference proteome</keyword>
<sequence>MSFKHKQILILSLIIIVLFQCKQIKREKTINNEMRITKLLENFKNSVGKDVIVVAHRGDWRNAPENSLQAIENCIKMGVDMVELDVQKTKDNHLIIIHDKRLDRTTTGKGLVSDWTLDSLKTLSLKNGLGNPEKLHKIPTLEEALLTTKGKILVNLDKCYEYFDDALKIIKKTGTSNQVLIKGFYKTVDEVQKDLGTSIDSILFMPVLNLDRQINPDKIIKNFQSHIKPAAVELIFSKDTSNVINQLSQIKKNGSRVWVNSLWASLNAGYEDELAVSQTDSIYGWYIKKGVNIIQTDRPQLLLNYLRSKGLHE</sequence>
<dbReference type="CDD" id="cd08566">
    <property type="entry name" value="GDPD_AtGDE_like"/>
    <property type="match status" value="1"/>
</dbReference>
<gene>
    <name evidence="2" type="ORF">BST83_11710</name>
</gene>
<dbReference type="GO" id="GO:0005886">
    <property type="term" value="C:plasma membrane"/>
    <property type="evidence" value="ECO:0007669"/>
    <property type="project" value="TreeGrafter"/>
</dbReference>
<dbReference type="InterPro" id="IPR017946">
    <property type="entry name" value="PLC-like_Pdiesterase_TIM-brl"/>
</dbReference>
<dbReference type="InterPro" id="IPR032160">
    <property type="entry name" value="DUF4996"/>
</dbReference>
<proteinExistence type="predicted"/>
<dbReference type="EMBL" id="MQUA01000013">
    <property type="protein sequence ID" value="PQB07744.1"/>
    <property type="molecule type" value="Genomic_DNA"/>
</dbReference>
<organism evidence="2 3">
    <name type="scientific">Polaribacter filamentus</name>
    <dbReference type="NCBI Taxonomy" id="53483"/>
    <lineage>
        <taxon>Bacteria</taxon>
        <taxon>Pseudomonadati</taxon>
        <taxon>Bacteroidota</taxon>
        <taxon>Flavobacteriia</taxon>
        <taxon>Flavobacteriales</taxon>
        <taxon>Flavobacteriaceae</taxon>
    </lineage>
</organism>
<dbReference type="PANTHER" id="PTHR46320:SF1">
    <property type="entry name" value="GLYCEROPHOSPHODIESTER PHOSPHODIESTERASE 1"/>
    <property type="match status" value="1"/>
</dbReference>
<dbReference type="GO" id="GO:0008889">
    <property type="term" value="F:glycerophosphodiester phosphodiesterase activity"/>
    <property type="evidence" value="ECO:0007669"/>
    <property type="project" value="TreeGrafter"/>
</dbReference>
<protein>
    <recommendedName>
        <fullName evidence="1">GP-PDE domain-containing protein</fullName>
    </recommendedName>
</protein>
<dbReference type="PANTHER" id="PTHR46320">
    <property type="entry name" value="GLYCEROPHOSPHODIESTER PHOSPHODIESTERASE 1"/>
    <property type="match status" value="1"/>
</dbReference>
<dbReference type="RefSeq" id="WP_205853579.1">
    <property type="nucleotide sequence ID" value="NZ_MQUA01000013.1"/>
</dbReference>
<name>A0A2S7KYJ2_9FLAO</name>
<evidence type="ECO:0000313" key="3">
    <source>
        <dbReference type="Proteomes" id="UP000239522"/>
    </source>
</evidence>
<dbReference type="Proteomes" id="UP000239522">
    <property type="component" value="Unassembled WGS sequence"/>
</dbReference>
<dbReference type="InterPro" id="IPR030395">
    <property type="entry name" value="GP_PDE_dom"/>
</dbReference>
<dbReference type="GO" id="GO:0070291">
    <property type="term" value="P:N-acylethanolamine metabolic process"/>
    <property type="evidence" value="ECO:0007669"/>
    <property type="project" value="TreeGrafter"/>
</dbReference>
<evidence type="ECO:0000313" key="2">
    <source>
        <dbReference type="EMBL" id="PQB07744.1"/>
    </source>
</evidence>
<dbReference type="GO" id="GO:0006644">
    <property type="term" value="P:phospholipid metabolic process"/>
    <property type="evidence" value="ECO:0007669"/>
    <property type="project" value="TreeGrafter"/>
</dbReference>
<reference evidence="2 3" key="1">
    <citation type="submission" date="2016-11" db="EMBL/GenBank/DDBJ databases">
        <title>Trade-off between light-utilization and light-protection in marine flavobacteria.</title>
        <authorList>
            <person name="Kumagai Y."/>
        </authorList>
    </citation>
    <scope>NUCLEOTIDE SEQUENCE [LARGE SCALE GENOMIC DNA]</scope>
    <source>
        <strain evidence="2 3">ATCC 700397</strain>
    </source>
</reference>
<comment type="caution">
    <text evidence="2">The sequence shown here is derived from an EMBL/GenBank/DDBJ whole genome shotgun (WGS) entry which is preliminary data.</text>
</comment>
<feature type="domain" description="GP-PDE" evidence="1">
    <location>
        <begin position="51"/>
        <end position="306"/>
    </location>
</feature>
<dbReference type="AlphaFoldDB" id="A0A2S7KYJ2"/>
<evidence type="ECO:0000259" key="1">
    <source>
        <dbReference type="PROSITE" id="PS51704"/>
    </source>
</evidence>
<dbReference type="GO" id="GO:0006580">
    <property type="term" value="P:ethanolamine metabolic process"/>
    <property type="evidence" value="ECO:0007669"/>
    <property type="project" value="TreeGrafter"/>
</dbReference>
<dbReference type="Pfam" id="PF03009">
    <property type="entry name" value="GDPD"/>
    <property type="match status" value="1"/>
</dbReference>
<dbReference type="Gene3D" id="3.20.20.190">
    <property type="entry name" value="Phosphatidylinositol (PI) phosphodiesterase"/>
    <property type="match status" value="1"/>
</dbReference>